<dbReference type="EMBL" id="VOIH02000001">
    <property type="protein sequence ID" value="KAF3457702.1"/>
    <property type="molecule type" value="Genomic_DNA"/>
</dbReference>
<dbReference type="Proteomes" id="UP000796880">
    <property type="component" value="Unassembled WGS sequence"/>
</dbReference>
<keyword evidence="3" id="KW-1185">Reference proteome</keyword>
<evidence type="ECO:0000259" key="1">
    <source>
        <dbReference type="Pfam" id="PF03478"/>
    </source>
</evidence>
<comment type="caution">
    <text evidence="2">The sequence shown here is derived from an EMBL/GenBank/DDBJ whole genome shotgun (WGS) entry which is preliminary data.</text>
</comment>
<organism evidence="2 3">
    <name type="scientific">Rhamnella rubrinervis</name>
    <dbReference type="NCBI Taxonomy" id="2594499"/>
    <lineage>
        <taxon>Eukaryota</taxon>
        <taxon>Viridiplantae</taxon>
        <taxon>Streptophyta</taxon>
        <taxon>Embryophyta</taxon>
        <taxon>Tracheophyta</taxon>
        <taxon>Spermatophyta</taxon>
        <taxon>Magnoliopsida</taxon>
        <taxon>eudicotyledons</taxon>
        <taxon>Gunneridae</taxon>
        <taxon>Pentapetalae</taxon>
        <taxon>rosids</taxon>
        <taxon>fabids</taxon>
        <taxon>Rosales</taxon>
        <taxon>Rhamnaceae</taxon>
        <taxon>rhamnoid group</taxon>
        <taxon>Rhamneae</taxon>
        <taxon>Rhamnella</taxon>
    </lineage>
</organism>
<reference evidence="2" key="1">
    <citation type="submission" date="2020-03" db="EMBL/GenBank/DDBJ databases">
        <title>A high-quality chromosome-level genome assembly of a woody plant with both climbing and erect habits, Rhamnella rubrinervis.</title>
        <authorList>
            <person name="Lu Z."/>
            <person name="Yang Y."/>
            <person name="Zhu X."/>
            <person name="Sun Y."/>
        </authorList>
    </citation>
    <scope>NUCLEOTIDE SEQUENCE</scope>
    <source>
        <strain evidence="2">BYM</strain>
        <tissue evidence="2">Leaf</tissue>
    </source>
</reference>
<dbReference type="InterPro" id="IPR005174">
    <property type="entry name" value="KIB1-4_b-propeller"/>
</dbReference>
<proteinExistence type="predicted"/>
<dbReference type="InterPro" id="IPR050942">
    <property type="entry name" value="F-box_BR-signaling"/>
</dbReference>
<dbReference type="PANTHER" id="PTHR44259:SF93">
    <property type="entry name" value="PROTEIN, PUTATIVE (DUF295)-RELATED"/>
    <property type="match status" value="1"/>
</dbReference>
<sequence>MCRGSSHGWLVYVEDKLTLIVLNPLSGNTVRLPRLTDAFVHECEDEVVEKVILSRDPACLGSFEVLAICCIYNRNKIVAHLKYGDESWSYSSENNFIKVAFYKDRIFGLSRESIVTSLAVDPSSKVIKITKDVAPRHSRKWLLKAVIKITKHIAPKRSRRGSRNCVLDPDFVESTNGDLLVVNRSLRPDNNIMFDDIYFEDDGITYEYHRNCDKSILEDSRSQSNRRNGSSPVLLTLPRAALPPTSPLRRKDGLVCKSSTFEGNFPGPTMNISQIVQNLDLQGLLRPRNGGLEQCSHHWVLALQGI</sequence>
<name>A0A8K0MT60_9ROSA</name>
<evidence type="ECO:0000313" key="3">
    <source>
        <dbReference type="Proteomes" id="UP000796880"/>
    </source>
</evidence>
<dbReference type="PANTHER" id="PTHR44259">
    <property type="entry name" value="OS07G0183000 PROTEIN-RELATED"/>
    <property type="match status" value="1"/>
</dbReference>
<dbReference type="OrthoDB" id="1855887at2759"/>
<protein>
    <recommendedName>
        <fullName evidence="1">KIB1-4 beta-propeller domain-containing protein</fullName>
    </recommendedName>
</protein>
<accession>A0A8K0MT60</accession>
<evidence type="ECO:0000313" key="2">
    <source>
        <dbReference type="EMBL" id="KAF3457702.1"/>
    </source>
</evidence>
<dbReference type="Pfam" id="PF03478">
    <property type="entry name" value="Beta-prop_KIB1-4"/>
    <property type="match status" value="1"/>
</dbReference>
<dbReference type="AlphaFoldDB" id="A0A8K0MT60"/>
<gene>
    <name evidence="2" type="ORF">FNV43_RR02360</name>
</gene>
<feature type="domain" description="KIB1-4 beta-propeller" evidence="1">
    <location>
        <begin position="2"/>
        <end position="189"/>
    </location>
</feature>